<proteinExistence type="predicted"/>
<dbReference type="InterPro" id="IPR046782">
    <property type="entry name" value="HEWD"/>
</dbReference>
<gene>
    <name evidence="2" type="ORF">ACFQJ7_02975</name>
</gene>
<name>A0ABD5X389_9EURY</name>
<dbReference type="EMBL" id="JBHSZQ010000002">
    <property type="protein sequence ID" value="MFC7125004.1"/>
    <property type="molecule type" value="Genomic_DNA"/>
</dbReference>
<evidence type="ECO:0000313" key="3">
    <source>
        <dbReference type="Proteomes" id="UP001596414"/>
    </source>
</evidence>
<dbReference type="Pfam" id="PF20576">
    <property type="entry name" value="HEWD"/>
    <property type="match status" value="1"/>
</dbReference>
<comment type="caution">
    <text evidence="2">The sequence shown here is derived from an EMBL/GenBank/DDBJ whole genome shotgun (WGS) entry which is preliminary data.</text>
</comment>
<dbReference type="Proteomes" id="UP001596414">
    <property type="component" value="Unassembled WGS sequence"/>
</dbReference>
<protein>
    <submittedName>
        <fullName evidence="2">HEWD family protein</fullName>
    </submittedName>
</protein>
<sequence>MTTIDPPRERRCLRCDRIEVWDDKQQTWVTDEQEHTSPRGTPHCVHEWNITGNYYPIENDL</sequence>
<reference evidence="2 3" key="1">
    <citation type="journal article" date="2014" name="Int. J. Syst. Evol. Microbiol.">
        <title>Complete genome sequence of Corynebacterium casei LMG S-19264T (=DSM 44701T), isolated from a smear-ripened cheese.</title>
        <authorList>
            <consortium name="US DOE Joint Genome Institute (JGI-PGF)"/>
            <person name="Walter F."/>
            <person name="Albersmeier A."/>
            <person name="Kalinowski J."/>
            <person name="Ruckert C."/>
        </authorList>
    </citation>
    <scope>NUCLEOTIDE SEQUENCE [LARGE SCALE GENOMIC DNA]</scope>
    <source>
        <strain evidence="2 3">CGMCC 4.7215</strain>
    </source>
</reference>
<accession>A0ABD5X389</accession>
<dbReference type="RefSeq" id="WP_267638226.1">
    <property type="nucleotide sequence ID" value="NZ_JAODIY010000013.1"/>
</dbReference>
<organism evidence="2 3">
    <name type="scientific">Halovenus rubra</name>
    <dbReference type="NCBI Taxonomy" id="869890"/>
    <lineage>
        <taxon>Archaea</taxon>
        <taxon>Methanobacteriati</taxon>
        <taxon>Methanobacteriota</taxon>
        <taxon>Stenosarchaea group</taxon>
        <taxon>Halobacteria</taxon>
        <taxon>Halobacteriales</taxon>
        <taxon>Haloarculaceae</taxon>
        <taxon>Halovenus</taxon>
    </lineage>
</organism>
<feature type="domain" description="HEWD" evidence="1">
    <location>
        <begin position="2"/>
        <end position="59"/>
    </location>
</feature>
<evidence type="ECO:0000313" key="2">
    <source>
        <dbReference type="EMBL" id="MFC7125004.1"/>
    </source>
</evidence>
<dbReference type="AlphaFoldDB" id="A0ABD5X389"/>
<evidence type="ECO:0000259" key="1">
    <source>
        <dbReference type="Pfam" id="PF20576"/>
    </source>
</evidence>